<dbReference type="SUPFAM" id="SSF53335">
    <property type="entry name" value="S-adenosyl-L-methionine-dependent methyltransferases"/>
    <property type="match status" value="1"/>
</dbReference>
<evidence type="ECO:0000313" key="4">
    <source>
        <dbReference type="Proteomes" id="UP000078397"/>
    </source>
</evidence>
<keyword evidence="3" id="KW-0489">Methyltransferase</keyword>
<dbReference type="Pfam" id="PF13847">
    <property type="entry name" value="Methyltransf_31"/>
    <property type="match status" value="1"/>
</dbReference>
<evidence type="ECO:0000256" key="1">
    <source>
        <dbReference type="SAM" id="MobiDB-lite"/>
    </source>
</evidence>
<keyword evidence="3" id="KW-0808">Transferase</keyword>
<evidence type="ECO:0000313" key="3">
    <source>
        <dbReference type="EMBL" id="OAQ72544.1"/>
    </source>
</evidence>
<dbReference type="OrthoDB" id="4935313at2759"/>
<dbReference type="InterPro" id="IPR029063">
    <property type="entry name" value="SAM-dependent_MTases_sf"/>
</dbReference>
<dbReference type="GeneID" id="28844493"/>
<feature type="region of interest" description="Disordered" evidence="1">
    <location>
        <begin position="302"/>
        <end position="325"/>
    </location>
</feature>
<evidence type="ECO:0000259" key="2">
    <source>
        <dbReference type="Pfam" id="PF13847"/>
    </source>
</evidence>
<dbReference type="STRING" id="1380566.A0A179G3U8"/>
<name>A0A179G3U8_METCM</name>
<dbReference type="Proteomes" id="UP000078397">
    <property type="component" value="Unassembled WGS sequence"/>
</dbReference>
<gene>
    <name evidence="3" type="ORF">VFPPC_00491</name>
</gene>
<keyword evidence="4" id="KW-1185">Reference proteome</keyword>
<dbReference type="GO" id="GO:0008168">
    <property type="term" value="F:methyltransferase activity"/>
    <property type="evidence" value="ECO:0007669"/>
    <property type="project" value="UniProtKB-KW"/>
</dbReference>
<dbReference type="PANTHER" id="PTHR43861:SF1">
    <property type="entry name" value="TRANS-ACONITATE 2-METHYLTRANSFERASE"/>
    <property type="match status" value="1"/>
</dbReference>
<sequence>MSSEQLSQFEQAQSAYQTRAEDYDNSWHPQYTARFMSLVDIKAGDRLLILACGTGLEAVIACPLVGDEGKVVGVDATKEMLDVCRRKQAKDEILSRRLSLIQYDIANLESCEDIEKGSFDVIICSNAFILFDDPAGIVSRWTEYLRCGGRLVLDIPHENNPRQGLFMKNVVERMGIEYPASRSWIESADSFRHILEAQGLEILRVEALDKKPGKGHVYLGKEEMDEMFDYITQMQFAGYLAGEEFRNKAREPFEKEWDAAAMREGSGKVRVSYVLYVYIARKPPRRTIHHGKNYTATVALTGKHQPQHLDRHTPPPKPRPRGRTTRKVIRMVHGEIELPDDATIAEIPEMTIKCAAMINDFKVEGTEDVT</sequence>
<reference evidence="3 4" key="1">
    <citation type="journal article" date="2016" name="PLoS Pathog.">
        <title>Biosynthesis of antibiotic leucinostatins in bio-control fungus Purpureocillium lilacinum and their inhibition on phytophthora revealed by genome mining.</title>
        <authorList>
            <person name="Wang G."/>
            <person name="Liu Z."/>
            <person name="Lin R."/>
            <person name="Li E."/>
            <person name="Mao Z."/>
            <person name="Ling J."/>
            <person name="Yang Y."/>
            <person name="Yin W.B."/>
            <person name="Xie B."/>
        </authorList>
    </citation>
    <scope>NUCLEOTIDE SEQUENCE [LARGE SCALE GENOMIC DNA]</scope>
    <source>
        <strain evidence="3">170</strain>
    </source>
</reference>
<dbReference type="InterPro" id="IPR025714">
    <property type="entry name" value="Methyltranfer_dom"/>
</dbReference>
<feature type="domain" description="Methyltransferase" evidence="2">
    <location>
        <begin position="42"/>
        <end position="157"/>
    </location>
</feature>
<organism evidence="3 4">
    <name type="scientific">Pochonia chlamydosporia 170</name>
    <dbReference type="NCBI Taxonomy" id="1380566"/>
    <lineage>
        <taxon>Eukaryota</taxon>
        <taxon>Fungi</taxon>
        <taxon>Dikarya</taxon>
        <taxon>Ascomycota</taxon>
        <taxon>Pezizomycotina</taxon>
        <taxon>Sordariomycetes</taxon>
        <taxon>Hypocreomycetidae</taxon>
        <taxon>Hypocreales</taxon>
        <taxon>Clavicipitaceae</taxon>
        <taxon>Pochonia</taxon>
    </lineage>
</organism>
<protein>
    <submittedName>
        <fullName evidence="3">Methyltransferase</fullName>
    </submittedName>
</protein>
<comment type="caution">
    <text evidence="3">The sequence shown here is derived from an EMBL/GenBank/DDBJ whole genome shotgun (WGS) entry which is preliminary data.</text>
</comment>
<dbReference type="AlphaFoldDB" id="A0A179G3U8"/>
<accession>A0A179G3U8</accession>
<proteinExistence type="predicted"/>
<dbReference type="RefSeq" id="XP_018148627.1">
    <property type="nucleotide sequence ID" value="XM_018280499.1"/>
</dbReference>
<dbReference type="GO" id="GO:0032259">
    <property type="term" value="P:methylation"/>
    <property type="evidence" value="ECO:0007669"/>
    <property type="project" value="UniProtKB-KW"/>
</dbReference>
<dbReference type="EMBL" id="LSBJ02000001">
    <property type="protein sequence ID" value="OAQ72544.1"/>
    <property type="molecule type" value="Genomic_DNA"/>
</dbReference>
<dbReference type="Gene3D" id="3.40.50.150">
    <property type="entry name" value="Vaccinia Virus protein VP39"/>
    <property type="match status" value="1"/>
</dbReference>
<dbReference type="PANTHER" id="PTHR43861">
    <property type="entry name" value="TRANS-ACONITATE 2-METHYLTRANSFERASE-RELATED"/>
    <property type="match status" value="1"/>
</dbReference>
<dbReference type="CDD" id="cd02440">
    <property type="entry name" value="AdoMet_MTases"/>
    <property type="match status" value="1"/>
</dbReference>
<dbReference type="KEGG" id="pchm:VFPPC_00491"/>